<dbReference type="AlphaFoldDB" id="A0A5B7FZ53"/>
<dbReference type="InterPro" id="IPR002126">
    <property type="entry name" value="Cadherin-like_dom"/>
</dbReference>
<dbReference type="GO" id="GO:0005509">
    <property type="term" value="F:calcium ion binding"/>
    <property type="evidence" value="ECO:0007669"/>
    <property type="project" value="UniProtKB-UniRule"/>
</dbReference>
<keyword evidence="4" id="KW-0472">Membrane</keyword>
<evidence type="ECO:0000256" key="1">
    <source>
        <dbReference type="ARBA" id="ARBA00004370"/>
    </source>
</evidence>
<sequence>MKVGVEGASSSLTYHVSDSVNFAIDDAGVIYTLRQLDHESTGGHYTLKVTAEEQGDGWQWPKPAAKVNIQVTDAPEAPHFDSEHYQFTVSEFARTGTCWKVQSSLTFHPNYPWRSEKSLPSLGADT</sequence>
<organism evidence="7 8">
    <name type="scientific">Portunus trituberculatus</name>
    <name type="common">Swimming crab</name>
    <name type="synonym">Neptunus trituberculatus</name>
    <dbReference type="NCBI Taxonomy" id="210409"/>
    <lineage>
        <taxon>Eukaryota</taxon>
        <taxon>Metazoa</taxon>
        <taxon>Ecdysozoa</taxon>
        <taxon>Arthropoda</taxon>
        <taxon>Crustacea</taxon>
        <taxon>Multicrustacea</taxon>
        <taxon>Malacostraca</taxon>
        <taxon>Eumalacostraca</taxon>
        <taxon>Eucarida</taxon>
        <taxon>Decapoda</taxon>
        <taxon>Pleocyemata</taxon>
        <taxon>Brachyura</taxon>
        <taxon>Eubrachyura</taxon>
        <taxon>Portunoidea</taxon>
        <taxon>Portunidae</taxon>
        <taxon>Portuninae</taxon>
        <taxon>Portunus</taxon>
    </lineage>
</organism>
<dbReference type="EMBL" id="VSRR010009795">
    <property type="protein sequence ID" value="MPC50896.1"/>
    <property type="molecule type" value="Genomic_DNA"/>
</dbReference>
<dbReference type="PROSITE" id="PS50268">
    <property type="entry name" value="CADHERIN_2"/>
    <property type="match status" value="1"/>
</dbReference>
<evidence type="ECO:0000256" key="2">
    <source>
        <dbReference type="ARBA" id="ARBA00022737"/>
    </source>
</evidence>
<dbReference type="InterPro" id="IPR015919">
    <property type="entry name" value="Cadherin-like_sf"/>
</dbReference>
<keyword evidence="2" id="KW-0677">Repeat</keyword>
<protein>
    <recommendedName>
        <fullName evidence="6">Cadherin domain-containing protein</fullName>
    </recommendedName>
</protein>
<evidence type="ECO:0000313" key="7">
    <source>
        <dbReference type="EMBL" id="MPC50896.1"/>
    </source>
</evidence>
<name>A0A5B7FZ53_PORTR</name>
<dbReference type="Proteomes" id="UP000324222">
    <property type="component" value="Unassembled WGS sequence"/>
</dbReference>
<dbReference type="GO" id="GO:0016477">
    <property type="term" value="P:cell migration"/>
    <property type="evidence" value="ECO:0007669"/>
    <property type="project" value="TreeGrafter"/>
</dbReference>
<keyword evidence="8" id="KW-1185">Reference proteome</keyword>
<keyword evidence="3 5" id="KW-0106">Calcium</keyword>
<dbReference type="GO" id="GO:0008013">
    <property type="term" value="F:beta-catenin binding"/>
    <property type="evidence" value="ECO:0007669"/>
    <property type="project" value="TreeGrafter"/>
</dbReference>
<comment type="caution">
    <text evidence="7">The sequence shown here is derived from an EMBL/GenBank/DDBJ whole genome shotgun (WGS) entry which is preliminary data.</text>
</comment>
<dbReference type="CDD" id="cd11304">
    <property type="entry name" value="Cadherin_repeat"/>
    <property type="match status" value="1"/>
</dbReference>
<evidence type="ECO:0000256" key="5">
    <source>
        <dbReference type="PROSITE-ProRule" id="PRU00043"/>
    </source>
</evidence>
<proteinExistence type="predicted"/>
<comment type="subcellular location">
    <subcellularLocation>
        <location evidence="1">Membrane</location>
    </subcellularLocation>
</comment>
<dbReference type="PANTHER" id="PTHR24027:SF438">
    <property type="entry name" value="CADHERIN 23"/>
    <property type="match status" value="1"/>
</dbReference>
<dbReference type="GO" id="GO:0045296">
    <property type="term" value="F:cadherin binding"/>
    <property type="evidence" value="ECO:0007669"/>
    <property type="project" value="TreeGrafter"/>
</dbReference>
<dbReference type="Gene3D" id="2.60.40.60">
    <property type="entry name" value="Cadherins"/>
    <property type="match status" value="1"/>
</dbReference>
<reference evidence="7 8" key="1">
    <citation type="submission" date="2019-05" db="EMBL/GenBank/DDBJ databases">
        <title>Another draft genome of Portunus trituberculatus and its Hox gene families provides insights of decapod evolution.</title>
        <authorList>
            <person name="Jeong J.-H."/>
            <person name="Song I."/>
            <person name="Kim S."/>
            <person name="Choi T."/>
            <person name="Kim D."/>
            <person name="Ryu S."/>
            <person name="Kim W."/>
        </authorList>
    </citation>
    <scope>NUCLEOTIDE SEQUENCE [LARGE SCALE GENOMIC DNA]</scope>
    <source>
        <tissue evidence="7">Muscle</tissue>
    </source>
</reference>
<accession>A0A5B7FZ53</accession>
<dbReference type="GO" id="GO:0016342">
    <property type="term" value="C:catenin complex"/>
    <property type="evidence" value="ECO:0007669"/>
    <property type="project" value="TreeGrafter"/>
</dbReference>
<dbReference type="SUPFAM" id="SSF49313">
    <property type="entry name" value="Cadherin-like"/>
    <property type="match status" value="1"/>
</dbReference>
<evidence type="ECO:0000256" key="3">
    <source>
        <dbReference type="ARBA" id="ARBA00022837"/>
    </source>
</evidence>
<evidence type="ECO:0000313" key="8">
    <source>
        <dbReference type="Proteomes" id="UP000324222"/>
    </source>
</evidence>
<evidence type="ECO:0000259" key="6">
    <source>
        <dbReference type="PROSITE" id="PS50268"/>
    </source>
</evidence>
<dbReference type="GO" id="GO:0007156">
    <property type="term" value="P:homophilic cell adhesion via plasma membrane adhesion molecules"/>
    <property type="evidence" value="ECO:0007669"/>
    <property type="project" value="InterPro"/>
</dbReference>
<feature type="domain" description="Cadherin" evidence="6">
    <location>
        <begin position="6"/>
        <end position="80"/>
    </location>
</feature>
<evidence type="ECO:0000256" key="4">
    <source>
        <dbReference type="ARBA" id="ARBA00023136"/>
    </source>
</evidence>
<dbReference type="InterPro" id="IPR039808">
    <property type="entry name" value="Cadherin"/>
</dbReference>
<dbReference type="OrthoDB" id="6252479at2759"/>
<dbReference type="PANTHER" id="PTHR24027">
    <property type="entry name" value="CADHERIN-23"/>
    <property type="match status" value="1"/>
</dbReference>
<gene>
    <name evidence="7" type="ORF">E2C01_044730</name>
</gene>